<dbReference type="EMBL" id="FOHK01000014">
    <property type="protein sequence ID" value="SET78584.1"/>
    <property type="molecule type" value="Genomic_DNA"/>
</dbReference>
<dbReference type="AlphaFoldDB" id="A0A1I0H4N4"/>
<accession>A0A1I0H4N4</accession>
<name>A0A1I0H4N4_THASX</name>
<dbReference type="OrthoDB" id="6228933at2"/>
<reference evidence="3 4" key="1">
    <citation type="submission" date="2016-10" db="EMBL/GenBank/DDBJ databases">
        <authorList>
            <person name="de Groot N.N."/>
        </authorList>
    </citation>
    <scope>NUCLEOTIDE SEQUENCE [LARGE SCALE GENOMIC DNA]</scope>
    <source>
        <strain evidence="3 4">DSM 19706</strain>
    </source>
</reference>
<keyword evidence="4" id="KW-1185">Reference proteome</keyword>
<protein>
    <submittedName>
        <fullName evidence="3">PEP-CTERM protein-sorting domain-containing protein</fullName>
    </submittedName>
</protein>
<organism evidence="3 4">
    <name type="scientific">Thalassotalea agarivorans</name>
    <name type="common">Thalassomonas agarivorans</name>
    <dbReference type="NCBI Taxonomy" id="349064"/>
    <lineage>
        <taxon>Bacteria</taxon>
        <taxon>Pseudomonadati</taxon>
        <taxon>Pseudomonadota</taxon>
        <taxon>Gammaproteobacteria</taxon>
        <taxon>Alteromonadales</taxon>
        <taxon>Colwelliaceae</taxon>
        <taxon>Thalassotalea</taxon>
    </lineage>
</organism>
<feature type="chain" id="PRO_5011772540" evidence="1">
    <location>
        <begin position="23"/>
        <end position="206"/>
    </location>
</feature>
<sequence length="206" mass="22877">MKIVNKILASVFALAISTQASAGIITLDTETNEDYLNILNEGTLTTYSFENYGDMVIGFNDNHVLFDFQGEKTNFAVIQFDPLLVDFNDVTSFAYGENLGYFFDSHMNVMVAQSAVENDSNFKLMLEFNDTFQIDAISIDESGGDSQSGIMYNDFSQNVRFGNVGIEYSEYVSNAVDVPEPSSLAIFGLSILGLVSRRFGKNNQYI</sequence>
<keyword evidence="1" id="KW-0732">Signal</keyword>
<dbReference type="InterPro" id="IPR013424">
    <property type="entry name" value="Ice-binding_C"/>
</dbReference>
<evidence type="ECO:0000259" key="2">
    <source>
        <dbReference type="Pfam" id="PF07589"/>
    </source>
</evidence>
<dbReference type="Pfam" id="PF07589">
    <property type="entry name" value="PEP-CTERM"/>
    <property type="match status" value="1"/>
</dbReference>
<evidence type="ECO:0000313" key="4">
    <source>
        <dbReference type="Proteomes" id="UP000199308"/>
    </source>
</evidence>
<evidence type="ECO:0000256" key="1">
    <source>
        <dbReference type="SAM" id="SignalP"/>
    </source>
</evidence>
<dbReference type="RefSeq" id="WP_093331513.1">
    <property type="nucleotide sequence ID" value="NZ_AP027363.1"/>
</dbReference>
<dbReference type="NCBIfam" id="TIGR02595">
    <property type="entry name" value="PEP_CTERM"/>
    <property type="match status" value="1"/>
</dbReference>
<gene>
    <name evidence="3" type="ORF">SAMN05660429_02685</name>
</gene>
<evidence type="ECO:0000313" key="3">
    <source>
        <dbReference type="EMBL" id="SET78584.1"/>
    </source>
</evidence>
<feature type="signal peptide" evidence="1">
    <location>
        <begin position="1"/>
        <end position="22"/>
    </location>
</feature>
<proteinExistence type="predicted"/>
<dbReference type="STRING" id="349064.SAMN05660429_02685"/>
<dbReference type="Proteomes" id="UP000199308">
    <property type="component" value="Unassembled WGS sequence"/>
</dbReference>
<feature type="domain" description="Ice-binding protein C-terminal" evidence="2">
    <location>
        <begin position="177"/>
        <end position="198"/>
    </location>
</feature>